<name>A0AAW1A235_9HYME</name>
<dbReference type="Proteomes" id="UP001432146">
    <property type="component" value="Unassembled WGS sequence"/>
</dbReference>
<reference evidence="1 2" key="1">
    <citation type="submission" date="2024-05" db="EMBL/GenBank/DDBJ databases">
        <title>The nuclear and mitochondrial genome assemblies of Tetragonisca angustula (Apidae: Meliponini), a tiny yet remarkable pollinator in the Neotropics.</title>
        <authorList>
            <person name="Ferrari R."/>
            <person name="Ricardo P.C."/>
            <person name="Dias F.C."/>
            <person name="Araujo N.S."/>
            <person name="Soares D.O."/>
            <person name="Zhou Q.-S."/>
            <person name="Zhu C.-D."/>
            <person name="Coutinho L."/>
            <person name="Airas M.C."/>
            <person name="Batista T.M."/>
        </authorList>
    </citation>
    <scope>NUCLEOTIDE SEQUENCE [LARGE SCALE GENOMIC DNA]</scope>
    <source>
        <strain evidence="1">ASF017062</strain>
        <tissue evidence="1">Abdomen</tissue>
    </source>
</reference>
<gene>
    <name evidence="1" type="ORF">QLX08_005148</name>
</gene>
<evidence type="ECO:0000313" key="2">
    <source>
        <dbReference type="Proteomes" id="UP001432146"/>
    </source>
</evidence>
<keyword evidence="2" id="KW-1185">Reference proteome</keyword>
<accession>A0AAW1A235</accession>
<organism evidence="1 2">
    <name type="scientific">Tetragonisca angustula</name>
    <dbReference type="NCBI Taxonomy" id="166442"/>
    <lineage>
        <taxon>Eukaryota</taxon>
        <taxon>Metazoa</taxon>
        <taxon>Ecdysozoa</taxon>
        <taxon>Arthropoda</taxon>
        <taxon>Hexapoda</taxon>
        <taxon>Insecta</taxon>
        <taxon>Pterygota</taxon>
        <taxon>Neoptera</taxon>
        <taxon>Endopterygota</taxon>
        <taxon>Hymenoptera</taxon>
        <taxon>Apocrita</taxon>
        <taxon>Aculeata</taxon>
        <taxon>Apoidea</taxon>
        <taxon>Anthophila</taxon>
        <taxon>Apidae</taxon>
        <taxon>Tetragonisca</taxon>
    </lineage>
</organism>
<dbReference type="AlphaFoldDB" id="A0AAW1A235"/>
<comment type="caution">
    <text evidence="1">The sequence shown here is derived from an EMBL/GenBank/DDBJ whole genome shotgun (WGS) entry which is preliminary data.</text>
</comment>
<sequence length="103" mass="11609">MGALAYIRLDETARSRAKNHTKQLNSLSPRLVCAHVIVVSNLLPPSSMPIIDFYFDTATAIITFIETNRTKKEAFTITPNQHLLGQIQPVRKDCRNFNLVRGV</sequence>
<protein>
    <submittedName>
        <fullName evidence="1">Uncharacterized protein</fullName>
    </submittedName>
</protein>
<evidence type="ECO:0000313" key="1">
    <source>
        <dbReference type="EMBL" id="KAK9303041.1"/>
    </source>
</evidence>
<proteinExistence type="predicted"/>
<dbReference type="EMBL" id="JAWNGG020000084">
    <property type="protein sequence ID" value="KAK9303041.1"/>
    <property type="molecule type" value="Genomic_DNA"/>
</dbReference>